<dbReference type="PANTHER" id="PTHR21087">
    <property type="entry name" value="SHIKIMATE KINASE"/>
    <property type="match status" value="1"/>
</dbReference>
<dbReference type="PROSITE" id="PS01128">
    <property type="entry name" value="SHIKIMATE_KINASE"/>
    <property type="match status" value="1"/>
</dbReference>
<feature type="binding site" evidence="11">
    <location>
        <position position="82"/>
    </location>
    <ligand>
        <name>substrate</name>
    </ligand>
</feature>
<dbReference type="InterPro" id="IPR000623">
    <property type="entry name" value="Shikimate_kinase/TSH1"/>
</dbReference>
<name>A0ABM6TJZ3_9CAUL</name>
<evidence type="ECO:0000313" key="13">
    <source>
        <dbReference type="Proteomes" id="UP000240527"/>
    </source>
</evidence>
<dbReference type="InterPro" id="IPR027417">
    <property type="entry name" value="P-loop_NTPase"/>
</dbReference>
<dbReference type="InterPro" id="IPR023000">
    <property type="entry name" value="Shikimate_kinase_CS"/>
</dbReference>
<comment type="caution">
    <text evidence="11">Lacks conserved residue(s) required for the propagation of feature annotation.</text>
</comment>
<feature type="binding site" evidence="11">
    <location>
        <position position="40"/>
    </location>
    <ligand>
        <name>Mg(2+)</name>
        <dbReference type="ChEBI" id="CHEBI:18420"/>
    </ligand>
</feature>
<comment type="pathway">
    <text evidence="1 11">Metabolic intermediate biosynthesis; chorismate biosynthesis; chorismate from D-erythrose 4-phosphate and phosphoenolpyruvate: step 5/7.</text>
</comment>
<dbReference type="GO" id="GO:0016301">
    <property type="term" value="F:kinase activity"/>
    <property type="evidence" value="ECO:0007669"/>
    <property type="project" value="UniProtKB-KW"/>
</dbReference>
<feature type="binding site" evidence="11">
    <location>
        <position position="58"/>
    </location>
    <ligand>
        <name>substrate</name>
    </ligand>
</feature>
<comment type="similarity">
    <text evidence="2 11">Belongs to the shikimate kinase family.</text>
</comment>
<dbReference type="HAMAP" id="MF_00109">
    <property type="entry name" value="Shikimate_kinase"/>
    <property type="match status" value="1"/>
</dbReference>
<dbReference type="RefSeq" id="WP_013080575.1">
    <property type="nucleotide sequence ID" value="NZ_CP027850.1"/>
</dbReference>
<keyword evidence="7 11" id="KW-0418">Kinase</keyword>
<dbReference type="Pfam" id="PF01202">
    <property type="entry name" value="SKI"/>
    <property type="match status" value="1"/>
</dbReference>
<keyword evidence="11" id="KW-0460">Magnesium</keyword>
<keyword evidence="6 11" id="KW-0547">Nucleotide-binding</keyword>
<evidence type="ECO:0000256" key="2">
    <source>
        <dbReference type="ARBA" id="ARBA00006997"/>
    </source>
</evidence>
<feature type="binding site" evidence="11">
    <location>
        <position position="142"/>
    </location>
    <ligand>
        <name>ATP</name>
        <dbReference type="ChEBI" id="CHEBI:30616"/>
    </ligand>
</feature>
<evidence type="ECO:0000256" key="1">
    <source>
        <dbReference type="ARBA" id="ARBA00004842"/>
    </source>
</evidence>
<dbReference type="InterPro" id="IPR031322">
    <property type="entry name" value="Shikimate/glucono_kinase"/>
</dbReference>
<accession>A0ABM6TJZ3</accession>
<comment type="subunit">
    <text evidence="11">Monomer.</text>
</comment>
<evidence type="ECO:0000313" key="12">
    <source>
        <dbReference type="EMBL" id="AVQ03555.1"/>
    </source>
</evidence>
<comment type="function">
    <text evidence="11">Catalyzes the specific phosphorylation of the 3-hydroxyl group of shikimic acid using ATP as a cosubstrate.</text>
</comment>
<protein>
    <recommendedName>
        <fullName evidence="3 11">Shikimate kinase</fullName>
        <shortName evidence="11">SK</shortName>
        <ecNumber evidence="3 11">2.7.1.71</ecNumber>
    </recommendedName>
</protein>
<evidence type="ECO:0000256" key="11">
    <source>
        <dbReference type="HAMAP-Rule" id="MF_00109"/>
    </source>
</evidence>
<feature type="binding site" evidence="11">
    <location>
        <position position="161"/>
    </location>
    <ligand>
        <name>substrate</name>
    </ligand>
</feature>
<evidence type="ECO:0000256" key="8">
    <source>
        <dbReference type="ARBA" id="ARBA00022840"/>
    </source>
</evidence>
<keyword evidence="11" id="KW-0963">Cytoplasm</keyword>
<evidence type="ECO:0000256" key="9">
    <source>
        <dbReference type="ARBA" id="ARBA00023141"/>
    </source>
</evidence>
<reference evidence="12 13" key="1">
    <citation type="journal article" date="2015" name="Biotechnol. Bioeng.">
        <title>Genome sequence and phenotypic characterization of Caulobacter segnis.</title>
        <authorList>
            <person name="Patel S."/>
            <person name="Fletcher B."/>
            <person name="Scott D.C."/>
            <person name="Ely B."/>
        </authorList>
    </citation>
    <scope>NUCLEOTIDE SEQUENCE [LARGE SCALE GENOMIC DNA]</scope>
    <source>
        <strain evidence="12 13">TK0059</strain>
    </source>
</reference>
<dbReference type="SUPFAM" id="SSF52540">
    <property type="entry name" value="P-loop containing nucleoside triphosphate hydrolases"/>
    <property type="match status" value="1"/>
</dbReference>
<gene>
    <name evidence="11" type="primary">aroK</name>
    <name evidence="12" type="ORF">B7G68_17915</name>
</gene>
<evidence type="ECO:0000256" key="10">
    <source>
        <dbReference type="ARBA" id="ARBA00048567"/>
    </source>
</evidence>
<keyword evidence="4 11" id="KW-0028">Amino-acid biosynthesis</keyword>
<dbReference type="NCBIfam" id="NF010552">
    <property type="entry name" value="PRK13946.1"/>
    <property type="match status" value="1"/>
</dbReference>
<proteinExistence type="inferred from homology"/>
<evidence type="ECO:0000256" key="4">
    <source>
        <dbReference type="ARBA" id="ARBA00022605"/>
    </source>
</evidence>
<evidence type="ECO:0000256" key="5">
    <source>
        <dbReference type="ARBA" id="ARBA00022679"/>
    </source>
</evidence>
<sequence>MTESAHPPEDKASARQGSEDLAPLRQKTIVLVGLMGVGKSSVGRRLATALNLPFRDADNEVEAAAGRSISEIFAELGEAAFRDGERRVIARLLEEPPHVLATGGGAFVNAETRALINEKALSVWLKADVELLARRVSRKDTRPLLKGKDPVAVLTELARVRNPAYAEAQVHVQTGDTPHGVAVDAILTALRQRLAQGVPVR</sequence>
<feature type="binding site" evidence="11">
    <location>
        <position position="104"/>
    </location>
    <ligand>
        <name>substrate</name>
    </ligand>
</feature>
<comment type="cofactor">
    <cofactor evidence="11">
        <name>Mg(2+)</name>
        <dbReference type="ChEBI" id="CHEBI:18420"/>
    </cofactor>
    <text evidence="11">Binds 1 Mg(2+) ion per subunit.</text>
</comment>
<evidence type="ECO:0000256" key="3">
    <source>
        <dbReference type="ARBA" id="ARBA00012154"/>
    </source>
</evidence>
<keyword evidence="13" id="KW-1185">Reference proteome</keyword>
<evidence type="ECO:0000256" key="7">
    <source>
        <dbReference type="ARBA" id="ARBA00022777"/>
    </source>
</evidence>
<keyword evidence="11" id="KW-0479">Metal-binding</keyword>
<dbReference type="PRINTS" id="PR01100">
    <property type="entry name" value="SHIKIMTKNASE"/>
</dbReference>
<dbReference type="CDD" id="cd00464">
    <property type="entry name" value="SK"/>
    <property type="match status" value="1"/>
</dbReference>
<feature type="binding site" evidence="11">
    <location>
        <begin position="36"/>
        <end position="41"/>
    </location>
    <ligand>
        <name>ATP</name>
        <dbReference type="ChEBI" id="CHEBI:30616"/>
    </ligand>
</feature>
<dbReference type="EC" id="2.7.1.71" evidence="3 11"/>
<keyword evidence="9 11" id="KW-0057">Aromatic amino acid biosynthesis</keyword>
<dbReference type="EMBL" id="CP027850">
    <property type="protein sequence ID" value="AVQ03555.1"/>
    <property type="molecule type" value="Genomic_DNA"/>
</dbReference>
<comment type="catalytic activity">
    <reaction evidence="10 11">
        <text>shikimate + ATP = 3-phosphoshikimate + ADP + H(+)</text>
        <dbReference type="Rhea" id="RHEA:13121"/>
        <dbReference type="ChEBI" id="CHEBI:15378"/>
        <dbReference type="ChEBI" id="CHEBI:30616"/>
        <dbReference type="ChEBI" id="CHEBI:36208"/>
        <dbReference type="ChEBI" id="CHEBI:145989"/>
        <dbReference type="ChEBI" id="CHEBI:456216"/>
        <dbReference type="EC" id="2.7.1.71"/>
    </reaction>
</comment>
<keyword evidence="8 11" id="KW-0067">ATP-binding</keyword>
<evidence type="ECO:0000256" key="6">
    <source>
        <dbReference type="ARBA" id="ARBA00022741"/>
    </source>
</evidence>
<dbReference type="PANTHER" id="PTHR21087:SF16">
    <property type="entry name" value="SHIKIMATE KINASE 1, CHLOROPLASTIC"/>
    <property type="match status" value="1"/>
</dbReference>
<keyword evidence="5 11" id="KW-0808">Transferase</keyword>
<organism evidence="12 13">
    <name type="scientific">Caulobacter segnis</name>
    <dbReference type="NCBI Taxonomy" id="88688"/>
    <lineage>
        <taxon>Bacteria</taxon>
        <taxon>Pseudomonadati</taxon>
        <taxon>Pseudomonadota</taxon>
        <taxon>Alphaproteobacteria</taxon>
        <taxon>Caulobacterales</taxon>
        <taxon>Caulobacteraceae</taxon>
        <taxon>Caulobacter</taxon>
    </lineage>
</organism>
<comment type="subcellular location">
    <subcellularLocation>
        <location evidence="11">Cytoplasm</location>
    </subcellularLocation>
</comment>
<dbReference type="Gene3D" id="3.40.50.300">
    <property type="entry name" value="P-loop containing nucleotide triphosphate hydrolases"/>
    <property type="match status" value="1"/>
</dbReference>
<dbReference type="Proteomes" id="UP000240527">
    <property type="component" value="Chromosome"/>
</dbReference>